<reference evidence="2" key="1">
    <citation type="submission" date="2021-01" db="EMBL/GenBank/DDBJ databases">
        <authorList>
            <person name="Corre E."/>
            <person name="Pelletier E."/>
            <person name="Niang G."/>
            <person name="Scheremetjew M."/>
            <person name="Finn R."/>
            <person name="Kale V."/>
            <person name="Holt S."/>
            <person name="Cochrane G."/>
            <person name="Meng A."/>
            <person name="Brown T."/>
            <person name="Cohen L."/>
        </authorList>
    </citation>
    <scope>NUCLEOTIDE SEQUENCE</scope>
    <source>
        <strain evidence="2">CCMP443</strain>
    </source>
</reference>
<sequence length="102" mass="12278">MAWTVRHLFTRSGWRQFCTEARAERNISFENSIFKRQSLHLTFIKSYTCLFSEVWNFIPEKLFDKNEKCDRSVLKQNVCLCQEELKAKMLDFGFTVEMRTTH</sequence>
<evidence type="ECO:0000313" key="2">
    <source>
        <dbReference type="EMBL" id="CAD8780441.1"/>
    </source>
</evidence>
<gene>
    <name evidence="1" type="ORF">HTEP1355_LOCUS1978</name>
    <name evidence="2" type="ORF">HTEP1355_LOCUS1979</name>
</gene>
<protein>
    <submittedName>
        <fullName evidence="2">Uncharacterized protein</fullName>
    </submittedName>
</protein>
<proteinExistence type="predicted"/>
<name>A0A6T6RRL5_9CRYP</name>
<organism evidence="2">
    <name type="scientific">Hemiselmis tepida</name>
    <dbReference type="NCBI Taxonomy" id="464990"/>
    <lineage>
        <taxon>Eukaryota</taxon>
        <taxon>Cryptophyceae</taxon>
        <taxon>Cryptomonadales</taxon>
        <taxon>Hemiselmidaceae</taxon>
        <taxon>Hemiselmis</taxon>
    </lineage>
</organism>
<dbReference type="AlphaFoldDB" id="A0A6T6RRL5"/>
<accession>A0A6T6RRL5</accession>
<evidence type="ECO:0000313" key="1">
    <source>
        <dbReference type="EMBL" id="CAD8780439.1"/>
    </source>
</evidence>
<dbReference type="EMBL" id="HBFN01003271">
    <property type="protein sequence ID" value="CAD8780439.1"/>
    <property type="molecule type" value="Transcribed_RNA"/>
</dbReference>
<dbReference type="EMBL" id="HBFN01003272">
    <property type="protein sequence ID" value="CAD8780441.1"/>
    <property type="molecule type" value="Transcribed_RNA"/>
</dbReference>